<evidence type="ECO:0000313" key="10">
    <source>
        <dbReference type="EMBL" id="KXT18767.1"/>
    </source>
</evidence>
<evidence type="ECO:0000256" key="3">
    <source>
        <dbReference type="ARBA" id="ARBA00022617"/>
    </source>
</evidence>
<dbReference type="EMBL" id="LFZO01000003">
    <property type="protein sequence ID" value="KXT18767.1"/>
    <property type="molecule type" value="Genomic_DNA"/>
</dbReference>
<dbReference type="AlphaFoldDB" id="A0A139IVJ3"/>
<comment type="cofactor">
    <cofactor evidence="1">
        <name>heme</name>
        <dbReference type="ChEBI" id="CHEBI:30413"/>
    </cofactor>
</comment>
<dbReference type="InterPro" id="IPR036396">
    <property type="entry name" value="Cyt_P450_sf"/>
</dbReference>
<name>A0A139IVJ3_9PEZI</name>
<comment type="caution">
    <text evidence="10">The sequence shown here is derived from an EMBL/GenBank/DDBJ whole genome shotgun (WGS) entry which is preliminary data.</text>
</comment>
<dbReference type="Pfam" id="PF00067">
    <property type="entry name" value="p450"/>
    <property type="match status" value="1"/>
</dbReference>
<protein>
    <recommendedName>
        <fullName evidence="12">Cytochrome P450</fullName>
    </recommendedName>
</protein>
<keyword evidence="4 8" id="KW-0479">Metal-binding</keyword>
<dbReference type="GO" id="GO:0004497">
    <property type="term" value="F:monooxygenase activity"/>
    <property type="evidence" value="ECO:0007669"/>
    <property type="project" value="UniProtKB-KW"/>
</dbReference>
<evidence type="ECO:0000313" key="11">
    <source>
        <dbReference type="Proteomes" id="UP000073492"/>
    </source>
</evidence>
<evidence type="ECO:0000256" key="2">
    <source>
        <dbReference type="ARBA" id="ARBA00010617"/>
    </source>
</evidence>
<accession>A0A139IVJ3</accession>
<gene>
    <name evidence="10" type="ORF">AC579_8218</name>
</gene>
<keyword evidence="5 8" id="KW-0560">Oxidoreductase</keyword>
<dbReference type="OrthoDB" id="1844152at2759"/>
<evidence type="ECO:0000256" key="9">
    <source>
        <dbReference type="SAM" id="Phobius"/>
    </source>
</evidence>
<dbReference type="PROSITE" id="PS00086">
    <property type="entry name" value="CYTOCHROME_P450"/>
    <property type="match status" value="1"/>
</dbReference>
<dbReference type="InterPro" id="IPR001128">
    <property type="entry name" value="Cyt_P450"/>
</dbReference>
<dbReference type="PANTHER" id="PTHR46206">
    <property type="entry name" value="CYTOCHROME P450"/>
    <property type="match status" value="1"/>
</dbReference>
<feature type="transmembrane region" description="Helical" evidence="9">
    <location>
        <begin position="7"/>
        <end position="29"/>
    </location>
</feature>
<dbReference type="Proteomes" id="UP000073492">
    <property type="component" value="Unassembled WGS sequence"/>
</dbReference>
<dbReference type="STRING" id="113226.A0A139IVJ3"/>
<keyword evidence="11" id="KW-1185">Reference proteome</keyword>
<evidence type="ECO:0008006" key="12">
    <source>
        <dbReference type="Google" id="ProtNLM"/>
    </source>
</evidence>
<dbReference type="SUPFAM" id="SSF48264">
    <property type="entry name" value="Cytochrome P450"/>
    <property type="match status" value="1"/>
</dbReference>
<dbReference type="GO" id="GO:0016705">
    <property type="term" value="F:oxidoreductase activity, acting on paired donors, with incorporation or reduction of molecular oxygen"/>
    <property type="evidence" value="ECO:0007669"/>
    <property type="project" value="InterPro"/>
</dbReference>
<evidence type="ECO:0000256" key="6">
    <source>
        <dbReference type="ARBA" id="ARBA00023004"/>
    </source>
</evidence>
<reference evidence="10 11" key="1">
    <citation type="submission" date="2015-07" db="EMBL/GenBank/DDBJ databases">
        <title>Comparative genomics of the Sigatoka disease complex on banana suggests a link between parallel evolutionary changes in Pseudocercospora fijiensis and Pseudocercospora eumusae and increased virulence on the banana host.</title>
        <authorList>
            <person name="Chang T.-C."/>
            <person name="Salvucci A."/>
            <person name="Crous P.W."/>
            <person name="Stergiopoulos I."/>
        </authorList>
    </citation>
    <scope>NUCLEOTIDE SEQUENCE [LARGE SCALE GENOMIC DNA]</scope>
    <source>
        <strain evidence="10 11">CBS 116634</strain>
    </source>
</reference>
<dbReference type="PANTHER" id="PTHR46206:SF1">
    <property type="entry name" value="P450, PUTATIVE (EUROFUNG)-RELATED"/>
    <property type="match status" value="1"/>
</dbReference>
<keyword evidence="9" id="KW-0812">Transmembrane</keyword>
<organism evidence="10 11">
    <name type="scientific">Pseudocercospora musae</name>
    <dbReference type="NCBI Taxonomy" id="113226"/>
    <lineage>
        <taxon>Eukaryota</taxon>
        <taxon>Fungi</taxon>
        <taxon>Dikarya</taxon>
        <taxon>Ascomycota</taxon>
        <taxon>Pezizomycotina</taxon>
        <taxon>Dothideomycetes</taxon>
        <taxon>Dothideomycetidae</taxon>
        <taxon>Mycosphaerellales</taxon>
        <taxon>Mycosphaerellaceae</taxon>
        <taxon>Pseudocercospora</taxon>
    </lineage>
</organism>
<sequence length="506" mass="58120">MLWTLEAAVRVCNATLALVVFYVTSRFLLKTFGRRGRFLRSQEWAGSTKSWFPQWSCKTITHSRAFTIEAFKHLSKNDRPFVIPQWGIEPFLILPPSLMKEVYQRPDTEVNIMAMIRENFAVKYTGDSDIAADAFHIDLVRQGLTRKLSLLTPDVYEELSLGFQDEWILKQDGWTSVVLYPTALRIVSRAANRVFSGTELCRNAEFLEHSRQYGSEIFKQAMLINMIPLDLLRTVAAAFLTRSTTHHRNGAIKHAAPIIQKRLQAVRAGNKDPPVDCLQWLIEKCVARNDPVELDITRITRRLLRLNMVAIHTTTMTITNAIFELYNSPRVEEYIAGLREEVERVLKAHDSKWTQAAVNDLHRIDSTIRESMRCNEFSVFSVARIIAAPNGIELTDGLHIPYGTRVAIPNIGIHRDPANYENPDEYDAFRFSQSKESVVSPSEFALHFGYGRHACPGRQVVFLAMWKMLAMLIICQVLRCAGNEVNARTYRDELRREDRRMWSEKT</sequence>
<evidence type="ECO:0000256" key="5">
    <source>
        <dbReference type="ARBA" id="ARBA00023002"/>
    </source>
</evidence>
<proteinExistence type="inferred from homology"/>
<dbReference type="GO" id="GO:0020037">
    <property type="term" value="F:heme binding"/>
    <property type="evidence" value="ECO:0007669"/>
    <property type="project" value="InterPro"/>
</dbReference>
<dbReference type="CDD" id="cd11041">
    <property type="entry name" value="CYP503A1-like"/>
    <property type="match status" value="1"/>
</dbReference>
<keyword evidence="6 8" id="KW-0408">Iron</keyword>
<keyword evidence="7 8" id="KW-0503">Monooxygenase</keyword>
<evidence type="ECO:0000256" key="4">
    <source>
        <dbReference type="ARBA" id="ARBA00022723"/>
    </source>
</evidence>
<dbReference type="GO" id="GO:0005506">
    <property type="term" value="F:iron ion binding"/>
    <property type="evidence" value="ECO:0007669"/>
    <property type="project" value="InterPro"/>
</dbReference>
<keyword evidence="9" id="KW-0472">Membrane</keyword>
<keyword evidence="3 8" id="KW-0349">Heme</keyword>
<dbReference type="InterPro" id="IPR017972">
    <property type="entry name" value="Cyt_P450_CS"/>
</dbReference>
<evidence type="ECO:0000256" key="1">
    <source>
        <dbReference type="ARBA" id="ARBA00001971"/>
    </source>
</evidence>
<keyword evidence="9" id="KW-1133">Transmembrane helix</keyword>
<evidence type="ECO:0000256" key="7">
    <source>
        <dbReference type="ARBA" id="ARBA00023033"/>
    </source>
</evidence>
<dbReference type="Gene3D" id="1.10.630.10">
    <property type="entry name" value="Cytochrome P450"/>
    <property type="match status" value="1"/>
</dbReference>
<comment type="similarity">
    <text evidence="2 8">Belongs to the cytochrome P450 family.</text>
</comment>
<evidence type="ECO:0000256" key="8">
    <source>
        <dbReference type="RuleBase" id="RU000461"/>
    </source>
</evidence>